<evidence type="ECO:0000313" key="1">
    <source>
        <dbReference type="EMBL" id="MDR6335648.1"/>
    </source>
</evidence>
<protein>
    <recommendedName>
        <fullName evidence="3">Secreted protein</fullName>
    </recommendedName>
</protein>
<accession>A0ABU1KM44</accession>
<gene>
    <name evidence="1" type="ORF">GGQ86_004144</name>
</gene>
<dbReference type="EMBL" id="JAVDPY010000008">
    <property type="protein sequence ID" value="MDR6335648.1"/>
    <property type="molecule type" value="Genomic_DNA"/>
</dbReference>
<dbReference type="RefSeq" id="WP_281809411.1">
    <property type="nucleotide sequence ID" value="NZ_BSDO01000008.1"/>
</dbReference>
<keyword evidence="2" id="KW-1185">Reference proteome</keyword>
<dbReference type="Proteomes" id="UP001245370">
    <property type="component" value="Unassembled WGS sequence"/>
</dbReference>
<name>A0ABU1KM44_XANFL</name>
<sequence length="72" mass="7792">MHLIFLPTSAFFLVRIAIPELVSTGACCAGQVPDNINVRRTPGLSLYGADENGTSACFDFAHFHQYAIYAGN</sequence>
<reference evidence="1 2" key="1">
    <citation type="submission" date="2023-07" db="EMBL/GenBank/DDBJ databases">
        <title>Genomic Encyclopedia of Type Strains, Phase IV (KMG-IV): sequencing the most valuable type-strain genomes for metagenomic binning, comparative biology and taxonomic classification.</title>
        <authorList>
            <person name="Goeker M."/>
        </authorList>
    </citation>
    <scope>NUCLEOTIDE SEQUENCE [LARGE SCALE GENOMIC DNA]</scope>
    <source>
        <strain evidence="1 2">DSM 338</strain>
    </source>
</reference>
<evidence type="ECO:0008006" key="3">
    <source>
        <dbReference type="Google" id="ProtNLM"/>
    </source>
</evidence>
<comment type="caution">
    <text evidence="1">The sequence shown here is derived from an EMBL/GenBank/DDBJ whole genome shotgun (WGS) entry which is preliminary data.</text>
</comment>
<evidence type="ECO:0000313" key="2">
    <source>
        <dbReference type="Proteomes" id="UP001245370"/>
    </source>
</evidence>
<dbReference type="GeneID" id="95765123"/>
<organism evidence="1 2">
    <name type="scientific">Xanthobacter flavus</name>
    <dbReference type="NCBI Taxonomy" id="281"/>
    <lineage>
        <taxon>Bacteria</taxon>
        <taxon>Pseudomonadati</taxon>
        <taxon>Pseudomonadota</taxon>
        <taxon>Alphaproteobacteria</taxon>
        <taxon>Hyphomicrobiales</taxon>
        <taxon>Xanthobacteraceae</taxon>
        <taxon>Xanthobacter</taxon>
    </lineage>
</organism>
<proteinExistence type="predicted"/>